<feature type="region of interest" description="Disordered" evidence="1">
    <location>
        <begin position="27"/>
        <end position="84"/>
    </location>
</feature>
<proteinExistence type="predicted"/>
<dbReference type="PANTHER" id="PTHR24211">
    <property type="entry name" value="LIM DOMAIN-CONTAINING PROTEIN"/>
    <property type="match status" value="1"/>
</dbReference>
<reference evidence="2 3" key="1">
    <citation type="submission" date="2024-03" db="EMBL/GenBank/DDBJ databases">
        <title>Adaptation during the transition from Ophiocordyceps entomopathogen to insect associate is accompanied by gene loss and intensified selection.</title>
        <authorList>
            <person name="Ward C.M."/>
            <person name="Onetto C.A."/>
            <person name="Borneman A.R."/>
        </authorList>
    </citation>
    <scope>NUCLEOTIDE SEQUENCE [LARGE SCALE GENOMIC DNA]</scope>
    <source>
        <strain evidence="2">AWRI1</strain>
        <tissue evidence="2">Single Adult Female</tissue>
    </source>
</reference>
<accession>A0AAN9TR75</accession>
<name>A0AAN9TR75_9HEMI</name>
<feature type="compositionally biased region" description="Polar residues" evidence="1">
    <location>
        <begin position="37"/>
        <end position="55"/>
    </location>
</feature>
<evidence type="ECO:0008006" key="4">
    <source>
        <dbReference type="Google" id="ProtNLM"/>
    </source>
</evidence>
<feature type="compositionally biased region" description="Basic and acidic residues" evidence="1">
    <location>
        <begin position="27"/>
        <end position="36"/>
    </location>
</feature>
<evidence type="ECO:0000256" key="1">
    <source>
        <dbReference type="SAM" id="MobiDB-lite"/>
    </source>
</evidence>
<protein>
    <recommendedName>
        <fullName evidence="4">PET domain-containing protein</fullName>
    </recommendedName>
</protein>
<dbReference type="Proteomes" id="UP001367676">
    <property type="component" value="Unassembled WGS sequence"/>
</dbReference>
<gene>
    <name evidence="2" type="ORF">V9T40_004955</name>
</gene>
<dbReference type="EMBL" id="JBBCAQ010000032">
    <property type="protein sequence ID" value="KAK7583992.1"/>
    <property type="molecule type" value="Genomic_DNA"/>
</dbReference>
<evidence type="ECO:0000313" key="3">
    <source>
        <dbReference type="Proteomes" id="UP001367676"/>
    </source>
</evidence>
<dbReference type="AlphaFoldDB" id="A0AAN9TR75"/>
<keyword evidence="3" id="KW-1185">Reference proteome</keyword>
<comment type="caution">
    <text evidence="2">The sequence shown here is derived from an EMBL/GenBank/DDBJ whole genome shotgun (WGS) entry which is preliminary data.</text>
</comment>
<dbReference type="PANTHER" id="PTHR24211:SF20">
    <property type="entry name" value="PROTEIN ESPINAS-RELATED"/>
    <property type="match status" value="1"/>
</dbReference>
<sequence length="122" mass="13701">MELWTGEKEEIRGYICVSKKVCRNCKCPREEHDSSRPSKTSAGDMSDSYATSAEPLQNIEKLLPPGKNITDPQRHSQSDEDSGCALEEYTWVPPGLRPDQFAEALLWSSRSSTLRCVLSVPR</sequence>
<evidence type="ECO:0000313" key="2">
    <source>
        <dbReference type="EMBL" id="KAK7583992.1"/>
    </source>
</evidence>
<dbReference type="InterPro" id="IPR047120">
    <property type="entry name" value="Pk/Esn/Tes"/>
</dbReference>
<organism evidence="2 3">
    <name type="scientific">Parthenolecanium corni</name>
    <dbReference type="NCBI Taxonomy" id="536013"/>
    <lineage>
        <taxon>Eukaryota</taxon>
        <taxon>Metazoa</taxon>
        <taxon>Ecdysozoa</taxon>
        <taxon>Arthropoda</taxon>
        <taxon>Hexapoda</taxon>
        <taxon>Insecta</taxon>
        <taxon>Pterygota</taxon>
        <taxon>Neoptera</taxon>
        <taxon>Paraneoptera</taxon>
        <taxon>Hemiptera</taxon>
        <taxon>Sternorrhyncha</taxon>
        <taxon>Coccoidea</taxon>
        <taxon>Coccidae</taxon>
        <taxon>Parthenolecanium</taxon>
    </lineage>
</organism>